<protein>
    <recommendedName>
        <fullName evidence="4">VWFA domain-containing protein</fullName>
    </recommendedName>
</protein>
<feature type="compositionally biased region" description="Polar residues" evidence="1">
    <location>
        <begin position="222"/>
        <end position="233"/>
    </location>
</feature>
<evidence type="ECO:0000256" key="1">
    <source>
        <dbReference type="SAM" id="MobiDB-lite"/>
    </source>
</evidence>
<dbReference type="InterPro" id="IPR036465">
    <property type="entry name" value="vWFA_dom_sf"/>
</dbReference>
<organism evidence="2 3">
    <name type="scientific">Hohenbuehelia grisea</name>
    <dbReference type="NCBI Taxonomy" id="104357"/>
    <lineage>
        <taxon>Eukaryota</taxon>
        <taxon>Fungi</taxon>
        <taxon>Dikarya</taxon>
        <taxon>Basidiomycota</taxon>
        <taxon>Agaricomycotina</taxon>
        <taxon>Agaricomycetes</taxon>
        <taxon>Agaricomycetidae</taxon>
        <taxon>Agaricales</taxon>
        <taxon>Pleurotineae</taxon>
        <taxon>Pleurotaceae</taxon>
        <taxon>Hohenbuehelia</taxon>
    </lineage>
</organism>
<dbReference type="EMBL" id="JASNQZ010000012">
    <property type="protein sequence ID" value="KAL0950085.1"/>
    <property type="molecule type" value="Genomic_DNA"/>
</dbReference>
<feature type="compositionally biased region" description="Low complexity" evidence="1">
    <location>
        <begin position="171"/>
        <end position="208"/>
    </location>
</feature>
<feature type="compositionally biased region" description="Low complexity" evidence="1">
    <location>
        <begin position="29"/>
        <end position="45"/>
    </location>
</feature>
<dbReference type="SUPFAM" id="SSF53300">
    <property type="entry name" value="vWA-like"/>
    <property type="match status" value="1"/>
</dbReference>
<dbReference type="PANTHER" id="PTHR34706">
    <property type="entry name" value="SLR1338 PROTEIN"/>
    <property type="match status" value="1"/>
</dbReference>
<gene>
    <name evidence="2" type="ORF">HGRIS_010086</name>
</gene>
<sequence>MGNSSSSQASEPINFDRDLLITKPGGLTGRARSAAARVPSSAPGVQRVQIQRAQDDIAVSAPRSMPRPSTGLLAVPAMIPGPGLVNGLGHRRTRSADPLAMPDEPPPPYSRTALSPQPGTSPSAASAPPTREVRRSVLAEPQAAPYTQDVKSTPSRSPPAATMKPLPPIASSSRSSVSSRPSSSYRASPPRPSTSNAALSRSSSALVSPGRTPASSSSSSSKPKPTNLGSSHTRVFDPLPALPAGKPIPSDAPVKKVRKTNSYLRAPMRRESAEDALMTLRKYDTVVIVDDSQSMTGSLWHEARDALSALAQTAGEYETNGFDVHFLNDKRVGRGLQTPEAVYQLFSKVRPRGITLVGEKLEELLLQYLAMLEAAYDSGDPAVRNAVKPVNFIVITDGAPSTCSSYPSPVYTSLVLCPHF</sequence>
<evidence type="ECO:0000313" key="2">
    <source>
        <dbReference type="EMBL" id="KAL0950085.1"/>
    </source>
</evidence>
<feature type="compositionally biased region" description="Polar residues" evidence="1">
    <location>
        <begin position="1"/>
        <end position="11"/>
    </location>
</feature>
<dbReference type="Proteomes" id="UP001556367">
    <property type="component" value="Unassembled WGS sequence"/>
</dbReference>
<comment type="caution">
    <text evidence="2">The sequence shown here is derived from an EMBL/GenBank/DDBJ whole genome shotgun (WGS) entry which is preliminary data.</text>
</comment>
<dbReference type="PANTHER" id="PTHR34706:SF1">
    <property type="entry name" value="VWFA DOMAIN-CONTAINING PROTEIN"/>
    <property type="match status" value="1"/>
</dbReference>
<proteinExistence type="predicted"/>
<accession>A0ABR3J3P5</accession>
<name>A0ABR3J3P5_9AGAR</name>
<evidence type="ECO:0008006" key="4">
    <source>
        <dbReference type="Google" id="ProtNLM"/>
    </source>
</evidence>
<feature type="region of interest" description="Disordered" evidence="1">
    <location>
        <begin position="1"/>
        <end position="266"/>
    </location>
</feature>
<evidence type="ECO:0000313" key="3">
    <source>
        <dbReference type="Proteomes" id="UP001556367"/>
    </source>
</evidence>
<reference evidence="3" key="1">
    <citation type="submission" date="2024-06" db="EMBL/GenBank/DDBJ databases">
        <title>Multi-omics analyses provide insights into the biosynthesis of the anticancer antibiotic pleurotin in Hohenbuehelia grisea.</title>
        <authorList>
            <person name="Weaver J.A."/>
            <person name="Alberti F."/>
        </authorList>
    </citation>
    <scope>NUCLEOTIDE SEQUENCE [LARGE SCALE GENOMIC DNA]</scope>
    <source>
        <strain evidence="3">T-177</strain>
    </source>
</reference>
<keyword evidence="3" id="KW-1185">Reference proteome</keyword>